<evidence type="ECO:0000313" key="2">
    <source>
        <dbReference type="EMBL" id="ASD25470.1"/>
    </source>
</evidence>
<dbReference type="Proteomes" id="UP000197024">
    <property type="component" value="Chromosome"/>
</dbReference>
<evidence type="ECO:0000259" key="1">
    <source>
        <dbReference type="Pfam" id="PF13471"/>
    </source>
</evidence>
<feature type="domain" description="Microcin J25-processing protein McjB C-terminal" evidence="1">
    <location>
        <begin position="131"/>
        <end position="210"/>
    </location>
</feature>
<dbReference type="NCBIfam" id="NF033537">
    <property type="entry name" value="lasso_biosyn_B2"/>
    <property type="match status" value="1"/>
</dbReference>
<sequence length="212" mass="23414">MELHLKAGVHAAVIEEDVVFLDVARDAYLCVPGGGSAIAGAAPDLKLRPGPIAQKLQAAGLVDEGPTEARRALPAHPRRSIIHDVRAESMRLSDLWLLAGALGDLRKVRRSPGLEPYLDLAADGPSLSGDPERLRSAARRFHDLVVWAPFEGECLQRSALLIAWLRRQGLRADWVFGVRLWPFSAHCWVQCDDVCLNDDFERLQAFTPILCR</sequence>
<dbReference type="EMBL" id="CP021995">
    <property type="protein sequence ID" value="ASD25470.1"/>
    <property type="molecule type" value="Genomic_DNA"/>
</dbReference>
<protein>
    <recommendedName>
        <fullName evidence="1">Microcin J25-processing protein McjB C-terminal domain-containing protein</fullName>
    </recommendedName>
</protein>
<name>A0A1Z3LTH9_BREDI</name>
<dbReference type="InterPro" id="IPR032708">
    <property type="entry name" value="McjB_C"/>
</dbReference>
<dbReference type="RefSeq" id="WP_088409718.1">
    <property type="nucleotide sequence ID" value="NZ_CP021995.1"/>
</dbReference>
<organism evidence="2 3">
    <name type="scientific">Brevundimonas diminuta</name>
    <name type="common">Pseudomonas diminuta</name>
    <dbReference type="NCBI Taxonomy" id="293"/>
    <lineage>
        <taxon>Bacteria</taxon>
        <taxon>Pseudomonadati</taxon>
        <taxon>Pseudomonadota</taxon>
        <taxon>Alphaproteobacteria</taxon>
        <taxon>Caulobacterales</taxon>
        <taxon>Caulobacteraceae</taxon>
        <taxon>Brevundimonas</taxon>
    </lineage>
</organism>
<evidence type="ECO:0000313" key="3">
    <source>
        <dbReference type="Proteomes" id="UP000197024"/>
    </source>
</evidence>
<proteinExistence type="predicted"/>
<accession>A0A1Z3LTH9</accession>
<reference evidence="2 3" key="2">
    <citation type="submission" date="2017-06" db="EMBL/GenBank/DDBJ databases">
        <authorList>
            <person name="Kim H.J."/>
            <person name="Triplett B.A."/>
        </authorList>
    </citation>
    <scope>NUCLEOTIDE SEQUENCE [LARGE SCALE GENOMIC DNA]</scope>
    <source>
        <strain evidence="2 3">BZC3</strain>
    </source>
</reference>
<dbReference type="AlphaFoldDB" id="A0A1Z3LTH9"/>
<gene>
    <name evidence="2" type="ORF">CD943_00270</name>
</gene>
<dbReference type="InterPro" id="IPR053521">
    <property type="entry name" value="McjB-like"/>
</dbReference>
<dbReference type="Pfam" id="PF13471">
    <property type="entry name" value="Transglut_core3"/>
    <property type="match status" value="1"/>
</dbReference>
<reference evidence="2 3" key="1">
    <citation type="submission" date="2017-06" db="EMBL/GenBank/DDBJ databases">
        <title>Biodegradation of gentamicin by bacterial consortia AMQD4 in synthetic medium and raw gentamicin sewage.</title>
        <authorList>
            <person name="Chang H."/>
            <person name="Feng Y."/>
            <person name="Li Z."/>
            <person name="Xue J."/>
            <person name="Cheng D."/>
        </authorList>
    </citation>
    <scope>NUCLEOTIDE SEQUENCE [LARGE SCALE GENOMIC DNA]</scope>
    <source>
        <strain evidence="2 3">BZC3</strain>
    </source>
</reference>